<evidence type="ECO:0000256" key="4">
    <source>
        <dbReference type="ARBA" id="ARBA00022679"/>
    </source>
</evidence>
<dbReference type="SMART" id="SM00314">
    <property type="entry name" value="RA"/>
    <property type="match status" value="1"/>
</dbReference>
<keyword evidence="10" id="KW-0862">Zinc</keyword>
<dbReference type="Pfam" id="PF00130">
    <property type="entry name" value="C1_1"/>
    <property type="match status" value="1"/>
</dbReference>
<protein>
    <recommendedName>
        <fullName evidence="3">diacylglycerol kinase (ATP)</fullName>
        <ecNumber evidence="3">2.7.1.107</ecNumber>
    </recommendedName>
</protein>
<evidence type="ECO:0000256" key="11">
    <source>
        <dbReference type="ARBA" id="ARBA00022840"/>
    </source>
</evidence>
<proteinExistence type="inferred from homology"/>
<evidence type="ECO:0000313" key="17">
    <source>
        <dbReference type="EMBL" id="TDH07298.1"/>
    </source>
</evidence>
<comment type="similarity">
    <text evidence="2">Belongs to the eukaryotic diacylglycerol kinase family.</text>
</comment>
<dbReference type="GO" id="GO:0004143">
    <property type="term" value="F:ATP-dependent diacylglycerol kinase activity"/>
    <property type="evidence" value="ECO:0007669"/>
    <property type="project" value="UniProtKB-EC"/>
</dbReference>
<evidence type="ECO:0000256" key="9">
    <source>
        <dbReference type="ARBA" id="ARBA00022777"/>
    </source>
</evidence>
<keyword evidence="9" id="KW-0418">Kinase</keyword>
<evidence type="ECO:0000259" key="16">
    <source>
        <dbReference type="PROSITE" id="PS50200"/>
    </source>
</evidence>
<dbReference type="Pfam" id="PF24099">
    <property type="entry name" value="RBD_DGKtheta"/>
    <property type="match status" value="1"/>
</dbReference>
<evidence type="ECO:0000256" key="10">
    <source>
        <dbReference type="ARBA" id="ARBA00022833"/>
    </source>
</evidence>
<dbReference type="PROSITE" id="PS50200">
    <property type="entry name" value="RA"/>
    <property type="match status" value="1"/>
</dbReference>
<comment type="pathway">
    <text evidence="13">Glycerolipid metabolism.</text>
</comment>
<evidence type="ECO:0000256" key="2">
    <source>
        <dbReference type="ARBA" id="ARBA00009280"/>
    </source>
</evidence>
<dbReference type="STRING" id="8167.A0A484CWH8"/>
<sequence length="407" mass="45064">MSTLTVPSSAVQTVAALTWTGLCSRVYFLPLQDTFHHHWREGNLPSAARCDVCRRSCGSSDVLAGMRCEWCGFTSHAACYLGVPPECTLGRLRSMLLHPACVRLDSRNFSKMHCYRITESCSQELDNADDVDSSTAASKDAQPAAAEPGKQFVKVFDGDDAVKRGCFRLVSIHRATRKEEVVEGALRAFYLPDEPLGYELHDVGGVQRLHSDDILNRNGGPDNRSSPKDGGDAWLLRAKPRDAEDIRVYASWPRSGAAFVSVSISKSSTAASVLTEVLGLLHRQEEDSSGFSLLEVCMSSKQVQRQMLSPQEKIQDKLQEIRKMSLRLMNQTRFYAVETRKQAVQVCVLIGGLTPLLTSEEYAQLLQDHLAIKTRLHFLSASNPACLHFLSVAAPLIQLAQYFIEMA</sequence>
<evidence type="ECO:0000259" key="15">
    <source>
        <dbReference type="PROSITE" id="PS50081"/>
    </source>
</evidence>
<feature type="domain" description="Ras-associating" evidence="16">
    <location>
        <begin position="242"/>
        <end position="315"/>
    </location>
</feature>
<dbReference type="Pfam" id="PF00788">
    <property type="entry name" value="RA"/>
    <property type="match status" value="1"/>
</dbReference>
<dbReference type="InterPro" id="IPR000159">
    <property type="entry name" value="RA_dom"/>
</dbReference>
<keyword evidence="4" id="KW-0808">Transferase</keyword>
<dbReference type="AlphaFoldDB" id="A0A484CWH8"/>
<dbReference type="PROSITE" id="PS00479">
    <property type="entry name" value="ZF_DAG_PE_1"/>
    <property type="match status" value="1"/>
</dbReference>
<dbReference type="CDD" id="cd17111">
    <property type="entry name" value="RA1_DAGK-theta"/>
    <property type="match status" value="1"/>
</dbReference>
<keyword evidence="18" id="KW-1185">Reference proteome</keyword>
<feature type="region of interest" description="Disordered" evidence="14">
    <location>
        <begin position="214"/>
        <end position="233"/>
    </location>
</feature>
<dbReference type="PANTHER" id="PTHR11255">
    <property type="entry name" value="DIACYLGLYCEROL KINASE"/>
    <property type="match status" value="1"/>
</dbReference>
<dbReference type="PROSITE" id="PS50081">
    <property type="entry name" value="ZF_DAG_PE_2"/>
    <property type="match status" value="1"/>
</dbReference>
<dbReference type="SUPFAM" id="SSF57889">
    <property type="entry name" value="Cysteine-rich domain"/>
    <property type="match status" value="1"/>
</dbReference>
<organism evidence="17 18">
    <name type="scientific">Perca flavescens</name>
    <name type="common">American yellow perch</name>
    <name type="synonym">Morone flavescens</name>
    <dbReference type="NCBI Taxonomy" id="8167"/>
    <lineage>
        <taxon>Eukaryota</taxon>
        <taxon>Metazoa</taxon>
        <taxon>Chordata</taxon>
        <taxon>Craniata</taxon>
        <taxon>Vertebrata</taxon>
        <taxon>Euteleostomi</taxon>
        <taxon>Actinopterygii</taxon>
        <taxon>Neopterygii</taxon>
        <taxon>Teleostei</taxon>
        <taxon>Neoteleostei</taxon>
        <taxon>Acanthomorphata</taxon>
        <taxon>Eupercaria</taxon>
        <taxon>Perciformes</taxon>
        <taxon>Percoidei</taxon>
        <taxon>Percidae</taxon>
        <taxon>Percinae</taxon>
        <taxon>Perca</taxon>
    </lineage>
</organism>
<evidence type="ECO:0000256" key="6">
    <source>
        <dbReference type="ARBA" id="ARBA00022737"/>
    </source>
</evidence>
<comment type="caution">
    <text evidence="17">The sequence shown here is derived from an EMBL/GenBank/DDBJ whole genome shotgun (WGS) entry which is preliminary data.</text>
</comment>
<accession>A0A484CWH8</accession>
<evidence type="ECO:0000256" key="5">
    <source>
        <dbReference type="ARBA" id="ARBA00022723"/>
    </source>
</evidence>
<gene>
    <name evidence="17" type="ORF">EPR50_G00104560</name>
</gene>
<dbReference type="InterPro" id="IPR046349">
    <property type="entry name" value="C1-like_sf"/>
</dbReference>
<evidence type="ECO:0000256" key="3">
    <source>
        <dbReference type="ARBA" id="ARBA00012133"/>
    </source>
</evidence>
<keyword evidence="5" id="KW-0479">Metal-binding</keyword>
<name>A0A484CWH8_PERFV</name>
<keyword evidence="6" id="KW-0677">Repeat</keyword>
<evidence type="ECO:0000256" key="12">
    <source>
        <dbReference type="ARBA" id="ARBA00023371"/>
    </source>
</evidence>
<feature type="domain" description="Phorbol-ester/DAG-type" evidence="15">
    <location>
        <begin position="36"/>
        <end position="87"/>
    </location>
</feature>
<evidence type="ECO:0000256" key="1">
    <source>
        <dbReference type="ARBA" id="ARBA00005175"/>
    </source>
</evidence>
<dbReference type="EC" id="2.7.1.107" evidence="3"/>
<evidence type="ECO:0000256" key="8">
    <source>
        <dbReference type="ARBA" id="ARBA00022771"/>
    </source>
</evidence>
<evidence type="ECO:0000256" key="14">
    <source>
        <dbReference type="SAM" id="MobiDB-lite"/>
    </source>
</evidence>
<reference evidence="17 18" key="1">
    <citation type="submission" date="2019-01" db="EMBL/GenBank/DDBJ databases">
        <title>A chromosome-scale genome assembly of the yellow perch, Perca flavescens.</title>
        <authorList>
            <person name="Feron R."/>
            <person name="Morvezen R."/>
            <person name="Bestin A."/>
            <person name="Haffray P."/>
            <person name="Klopp C."/>
            <person name="Zahm M."/>
            <person name="Cabau C."/>
            <person name="Roques C."/>
            <person name="Donnadieu C."/>
            <person name="Bouchez O."/>
            <person name="Christie M."/>
            <person name="Larson W."/>
            <person name="Guiguen Y."/>
        </authorList>
    </citation>
    <scope>NUCLEOTIDE SEQUENCE [LARGE SCALE GENOMIC DNA]</scope>
    <source>
        <strain evidence="17">YP-PL-M2</strain>
        <tissue evidence="17">Blood</tissue>
    </source>
</reference>
<dbReference type="CDD" id="cd20854">
    <property type="entry name" value="C1_DGKtheta_typeV_rpt3"/>
    <property type="match status" value="1"/>
</dbReference>
<dbReference type="InterPro" id="IPR037607">
    <property type="entry name" value="DGK"/>
</dbReference>
<evidence type="ECO:0000256" key="13">
    <source>
        <dbReference type="ARBA" id="ARBA00060536"/>
    </source>
</evidence>
<dbReference type="Gene3D" id="3.30.60.20">
    <property type="match status" value="1"/>
</dbReference>
<keyword evidence="11" id="KW-0067">ATP-binding</keyword>
<dbReference type="GO" id="GO:0007165">
    <property type="term" value="P:signal transduction"/>
    <property type="evidence" value="ECO:0007669"/>
    <property type="project" value="InterPro"/>
</dbReference>
<dbReference type="GO" id="GO:0008270">
    <property type="term" value="F:zinc ion binding"/>
    <property type="evidence" value="ECO:0007669"/>
    <property type="project" value="UniProtKB-KW"/>
</dbReference>
<comment type="catalytic activity">
    <reaction evidence="12">
        <text>1,2-di-(9Z-octadecenoyl)-sn-glycerol + ATP = 1,2-di-(9Z-octadecenoyl)-sn-glycero-3-phosphate + ADP + H(+)</text>
        <dbReference type="Rhea" id="RHEA:40327"/>
        <dbReference type="ChEBI" id="CHEBI:15378"/>
        <dbReference type="ChEBI" id="CHEBI:30616"/>
        <dbReference type="ChEBI" id="CHEBI:52333"/>
        <dbReference type="ChEBI" id="CHEBI:74546"/>
        <dbReference type="ChEBI" id="CHEBI:456216"/>
    </reaction>
    <physiologicalReaction direction="left-to-right" evidence="12">
        <dbReference type="Rhea" id="RHEA:40328"/>
    </physiologicalReaction>
</comment>
<evidence type="ECO:0000256" key="7">
    <source>
        <dbReference type="ARBA" id="ARBA00022741"/>
    </source>
</evidence>
<keyword evidence="7" id="KW-0547">Nucleotide-binding</keyword>
<dbReference type="GO" id="GO:0016020">
    <property type="term" value="C:membrane"/>
    <property type="evidence" value="ECO:0007669"/>
    <property type="project" value="UniProtKB-SubCell"/>
</dbReference>
<dbReference type="InterPro" id="IPR002219">
    <property type="entry name" value="PKC_DAG/PE"/>
</dbReference>
<dbReference type="Proteomes" id="UP000295070">
    <property type="component" value="Chromosome 10"/>
</dbReference>
<dbReference type="InterPro" id="IPR056392">
    <property type="entry name" value="DGKtheta_RBD"/>
</dbReference>
<dbReference type="PANTHER" id="PTHR11255:SF54">
    <property type="entry name" value="DIACYLGLYCEROL KINASE THETA"/>
    <property type="match status" value="1"/>
</dbReference>
<dbReference type="InterPro" id="IPR029071">
    <property type="entry name" value="Ubiquitin-like_domsf"/>
</dbReference>
<dbReference type="Gene3D" id="3.10.20.90">
    <property type="entry name" value="Phosphatidylinositol 3-kinase Catalytic Subunit, Chain A, domain 1"/>
    <property type="match status" value="1"/>
</dbReference>
<keyword evidence="8" id="KW-0863">Zinc-finger</keyword>
<comment type="pathway">
    <text evidence="1">Lipid metabolism; glycerolipid metabolism.</text>
</comment>
<dbReference type="SUPFAM" id="SSF54236">
    <property type="entry name" value="Ubiquitin-like"/>
    <property type="match status" value="1"/>
</dbReference>
<dbReference type="SMART" id="SM00109">
    <property type="entry name" value="C1"/>
    <property type="match status" value="1"/>
</dbReference>
<dbReference type="EMBL" id="SCKG01000010">
    <property type="protein sequence ID" value="TDH07298.1"/>
    <property type="molecule type" value="Genomic_DNA"/>
</dbReference>
<dbReference type="FunFam" id="3.30.60.20:FF:000002">
    <property type="entry name" value="Diacylglycerol kinase"/>
    <property type="match status" value="1"/>
</dbReference>
<evidence type="ECO:0000313" key="18">
    <source>
        <dbReference type="Proteomes" id="UP000295070"/>
    </source>
</evidence>
<dbReference type="GO" id="GO:0005524">
    <property type="term" value="F:ATP binding"/>
    <property type="evidence" value="ECO:0007669"/>
    <property type="project" value="UniProtKB-KW"/>
</dbReference>